<dbReference type="InterPro" id="IPR006212">
    <property type="entry name" value="Furin_repeat"/>
</dbReference>
<dbReference type="PANTHER" id="PTHR11319:SF35">
    <property type="entry name" value="OUTER MEMBRANE PROTEIN PMPC-RELATED"/>
    <property type="match status" value="1"/>
</dbReference>
<comment type="caution">
    <text evidence="3">The sequence shown here is derived from an EMBL/GenBank/DDBJ whole genome shotgun (WGS) entry which is preliminary data.</text>
</comment>
<reference evidence="3" key="1">
    <citation type="submission" date="2021-01" db="EMBL/GenBank/DDBJ databases">
        <authorList>
            <consortium name="Genoscope - CEA"/>
            <person name="William W."/>
        </authorList>
    </citation>
    <scope>NUCLEOTIDE SEQUENCE</scope>
</reference>
<gene>
    <name evidence="3" type="ORF">PPRIM_AZ9-3.1.T0870126</name>
</gene>
<name>A0A8S1NG97_PARPR</name>
<evidence type="ECO:0000313" key="4">
    <source>
        <dbReference type="Proteomes" id="UP000688137"/>
    </source>
</evidence>
<feature type="transmembrane region" description="Helical" evidence="1">
    <location>
        <begin position="2591"/>
        <end position="2607"/>
    </location>
</feature>
<keyword evidence="2" id="KW-0732">Signal</keyword>
<feature type="signal peptide" evidence="2">
    <location>
        <begin position="1"/>
        <end position="17"/>
    </location>
</feature>
<evidence type="ECO:0000256" key="1">
    <source>
        <dbReference type="SAM" id="Phobius"/>
    </source>
</evidence>
<feature type="transmembrane region" description="Helical" evidence="1">
    <location>
        <begin position="2646"/>
        <end position="2668"/>
    </location>
</feature>
<organism evidence="3 4">
    <name type="scientific">Paramecium primaurelia</name>
    <dbReference type="NCBI Taxonomy" id="5886"/>
    <lineage>
        <taxon>Eukaryota</taxon>
        <taxon>Sar</taxon>
        <taxon>Alveolata</taxon>
        <taxon>Ciliophora</taxon>
        <taxon>Intramacronucleata</taxon>
        <taxon>Oligohymenophorea</taxon>
        <taxon>Peniculida</taxon>
        <taxon>Parameciidae</taxon>
        <taxon>Paramecium</taxon>
    </lineage>
</organism>
<dbReference type="PANTHER" id="PTHR11319">
    <property type="entry name" value="G PROTEIN-COUPLED RECEPTOR-RELATED"/>
    <property type="match status" value="1"/>
</dbReference>
<protein>
    <recommendedName>
        <fullName evidence="5">Transmembrane protein</fullName>
    </recommendedName>
</protein>
<evidence type="ECO:0000313" key="3">
    <source>
        <dbReference type="EMBL" id="CAD8091092.1"/>
    </source>
</evidence>
<dbReference type="Proteomes" id="UP000688137">
    <property type="component" value="Unassembled WGS sequence"/>
</dbReference>
<evidence type="ECO:0000256" key="2">
    <source>
        <dbReference type="SAM" id="SignalP"/>
    </source>
</evidence>
<feature type="transmembrane region" description="Helical" evidence="1">
    <location>
        <begin position="2787"/>
        <end position="2814"/>
    </location>
</feature>
<feature type="transmembrane region" description="Helical" evidence="1">
    <location>
        <begin position="2562"/>
        <end position="2585"/>
    </location>
</feature>
<keyword evidence="1" id="KW-0812">Transmembrane</keyword>
<dbReference type="OMA" id="NEYKINA"/>
<keyword evidence="1" id="KW-0472">Membrane</keyword>
<feature type="transmembrane region" description="Helical" evidence="1">
    <location>
        <begin position="2753"/>
        <end position="2775"/>
    </location>
</feature>
<dbReference type="EMBL" id="CAJJDM010000090">
    <property type="protein sequence ID" value="CAD8091092.1"/>
    <property type="molecule type" value="Genomic_DNA"/>
</dbReference>
<evidence type="ECO:0008006" key="5">
    <source>
        <dbReference type="Google" id="ProtNLM"/>
    </source>
</evidence>
<proteinExistence type="predicted"/>
<sequence length="2986" mass="347670">MITQLTILAGIISVLYAECPQAIMNLQKLNQNYQQISDEFDFQQEVSFSFWFKYEPKSKIQTQYFYGSSTQTQQVVSGSLLFRLYDEQAKLFRIFSYFNINNQNLQTMIINVDENISSTETFNLNFLDGIWQYKFYKITTDDKIQHFIYNYIDDTYTIIENKFQIAQTKILLSIGGYGYFSDYYQNLYFNAFPGLISSLNVNQGTLDISIPQFKNNLNQCIQDVLTCNPTKQTLISGIQTSQTQILKSNFKLENTFEFKGWYKLSINNVNKIYHLLQIRDQNITTFNIIDSRDLLLDLKYVVDQLNVEILLTVQSYEQQLYYSKSEQIKIASTVILVSQWHFITIMYDREQNEKTGIDIQFPNEALIQQRYTNPILFFTGSDLYFYLGSNNILLQYFSGQLGELTINSCIKRPYSFKLQCDTTCKTCDGPTQYYCKECDDNDNRISSNKQCLCKDNYFSFQKKCLEISTNTFFQIQEIKQDQTQCYFGQFLVNYRDQIYCIDCPFSQIGTTLLCGDCFENQQNWQYNMKCTYNYELNDPNNVDSTLKKVEQDPQLYIVDINSGSINNCIGCKEICNDDDCKTYKYTNFGQLIKVRCKQNYYYKDGECTLCDQYCSICSNQVCIQCQTNYYFSSILQKCLLQMYTSKQCGFNCLECIYYQNSNRCLKCKDQYKISDDGQNCESYEIPNCLNEHNKKQLKSTIPYLFDSLTQFITQPFCSFCAQGYNNYNTITNQCTIETMSTTCSFKIDNTHCILGSDSTIVKTICNSFCKLCIKDNAEFIQEYCVQCQVGYYIDLLTGTCKVCPSNCKNCQYNLLPQNNDRISLSLITFYQQGLLKQYLDSLLNVPQNLFELICKDCQDGYVTHNDNCINECPQNCQQCVVINNQNICIQCMTITQKNLGDKCLECPANCLACSERSQDEIFKINPLFDQSISTFNKHSNKCYRPIQTKPIISNQIALDCKIYENCQKSFSIQINVYCWEEQFLEESQSATEDYYIYNYYQGDFINKFELNFLNQQFLEQLNQYLIQQISLDIKLISNNQECYFDDKNFIFNQQFVKYIFNLKKVNIKFYSDNLLKLQIPDLWQLQNYTTIVFQNIIFSGNNKIQIIDATSYYSEFQIQIKDCQYTSLDNAQGINAFSFKVENIQSIIIQNFKVLHVKLFDYGLFNIQVFKSTFSLEVNQLQIQDTTLQNLTLFEIQNPQNLNLNIMLQNIEIKAIFYNSSIITTKNQSRNIGILNLLKFSLVNSYLYGSHYLFNQKTQTTNLVDFLLDSNTFYNETSFMYSQGFNLQNVKITKNIIYFGILFTNYDENYIQIPQALSMTWKQISFEQITYYNYNQFIIIKNNTNTEIIVEDLQMINNILIKDSLKKSNYQKSLVHLEGNKLNINNLNIVKQTGIIELFLQFKSIEIRQGVLKQQDGSQIIIQPSLSCLNNFYDLQLYTPIIEILNSQLILIDSLQISGLSVVNNYMIGIEENDGNKITVMIQNSQFSDNNILIESSQVNSGIIKFISKSESKITFQYCQIINNILYSYDSDQNSLLGTVLMISNLYGSILINNNQFINNQAINTTFSISYFYGSQITVKDNYYKNNNFDNLELIYNKISDSFAEEVYIEQIKEIYKIISNGGNGFYKGDNILIQNCIFDSSTALFGGGLFIQTINKGRININNCKFLNLKTDLSANLEGKGGALLIDGTFGEIQMNLNDCTFEKIMAKVYGGAIYIEASQKFNNFEIYNLKLNNVMSLMGSFIYVTFGDVDNSNLHVNNIVWTIDSNVIKEYFGEFKGFKSDYNIQIKQRGMLLVTQNGNVKLENFKIFSTYYFGLISLIDCFHCAVHNILIYQPQRMYYNAFNFGNNNLITQSYIILNQIYFDTLTVYPYSSTTYCQRAMDIKIASAQVNCNQKQFLRRGIQSGISDSDFENNADCNLNLLLSYSLSSIGVSVMDVFQGYRLDGNKQSQIQQLKSITILSSIYDYLDFTFDLTLTLNPLNNKTLYLSNIFSVENSGYEFMRIMDSAEKQRLLQQSSQRSSIIYPIYIENLVNHLGNFWLYSGFIILNYQAMFNNYILTNNSQMQSYLLDCNNNFGNSHFYFNMLITDNTLQEVNLSYPLRMGVNPYTPELIKSNTIILYNYRKDYSTLTNIAEFRAKRLAFKYDGIKYLRSVEKFRNDTKIIDEIYVKPYKAPGLENLTKYLMLPSGQSYENYSYFDRVTETFMPLNINMSITLLNSQMEKMVLFSGVIYNLTVKYRIMNESNPIENTSFTDLLTIKVTDNSKNEKFINELILDFDPYSDPSLYYQLSFSCNFVSIMKYSDSYPYKVEGTIKDYELRVNVRTYKCQVGEYIYLNQCRQCDATQNYFQVLERQSFCYFKDDVSTIQVQRYTVQMKPHFWRYIFNSTKIEYCYHLTTNCLGGWKYGDQTCIQGHIGALCEQCDLYNTRGDGSYSISSQYNCGSCEDVKWNIIIIVIIALFTLTLGVITVKSNADDTDSFNLQVKALAAFGVPTSIRIMSTILIKLLTNYAQIISSIFTFQLTLPPEIQQSTNSVGNPTQSMVYSLDCFLINLSDMTIMYLEFIWMLSTPFFFIFIIYFIYFILILLKLTKFNIGVISTTLIYFYIYMQPNLIQTMISHLSRRTISGVEFVQGNVAYLFQSKTHQQWLVFVIVPVLIIIGLAIPFTLWYQVFKNYKQGKLKDVKVRNTWGFLYNEYKINAYYWETIKLIQKQTIIIALNYYEDQVSIKASLILLIVFIYHVLSNKINPYSVVKLNRLDTYCTVVCSISIILCSTIYSAQVGGQYEIVWPFYVITAAINILYILELVIEIIFSYLAQYQELFDKVKTFIRNKCPYLVDNYPCFQKLLITKQEKQKKVREIWKKIKQPIMKKAARVIKAKEYIENASPESYYKRRGGISSPSPMFSYRGDGIKGDMIDSQSQLNSSMQRRQNMSNPTIRLVETLYQPRNEEEKLDPQTQRDEFQVAEDPLSPRIVYLSFNPRTRSVLRE</sequence>
<keyword evidence="1" id="KW-1133">Transmembrane helix</keyword>
<feature type="chain" id="PRO_5035905054" description="Transmembrane protein" evidence="2">
    <location>
        <begin position="18"/>
        <end position="2986"/>
    </location>
</feature>
<accession>A0A8S1NG97</accession>
<dbReference type="CDD" id="cd00064">
    <property type="entry name" value="FU"/>
    <property type="match status" value="1"/>
</dbReference>
<feature type="transmembrane region" description="Helical" evidence="1">
    <location>
        <begin position="2449"/>
        <end position="2469"/>
    </location>
</feature>
<keyword evidence="4" id="KW-1185">Reference proteome</keyword>
<dbReference type="SMART" id="SM00261">
    <property type="entry name" value="FU"/>
    <property type="match status" value="4"/>
</dbReference>